<evidence type="ECO:0000256" key="2">
    <source>
        <dbReference type="ARBA" id="ARBA00005811"/>
    </source>
</evidence>
<keyword evidence="7" id="KW-0813">Transport</keyword>
<evidence type="ECO:0000256" key="7">
    <source>
        <dbReference type="RuleBase" id="RU003879"/>
    </source>
</evidence>
<dbReference type="PANTHER" id="PTHR30558">
    <property type="entry name" value="EXBD MEMBRANE COMPONENT OF PMF-DRIVEN MACROMOLECULE IMPORT SYSTEM"/>
    <property type="match status" value="1"/>
</dbReference>
<evidence type="ECO:0000256" key="3">
    <source>
        <dbReference type="ARBA" id="ARBA00022475"/>
    </source>
</evidence>
<evidence type="ECO:0000256" key="1">
    <source>
        <dbReference type="ARBA" id="ARBA00004162"/>
    </source>
</evidence>
<feature type="transmembrane region" description="Helical" evidence="8">
    <location>
        <begin position="20"/>
        <end position="37"/>
    </location>
</feature>
<dbReference type="RefSeq" id="WP_262567415.1">
    <property type="nucleotide sequence ID" value="NZ_JAPFCC010000001.1"/>
</dbReference>
<comment type="similarity">
    <text evidence="2 7">Belongs to the ExbD/TolR family.</text>
</comment>
<keyword evidence="6 8" id="KW-0472">Membrane</keyword>
<sequence length="135" mass="14571">MRFKHQDTATEEASVDMTPLIDVVFILLIFFILSASFQTQQSIQIERPQAATSDSQSVSSLIVTLNHNGEIFIDGQNLDLAVLALRAEQKAAGSSVSSALIRADKKIDSGRLIAVIDKLRLAGIDNVAVATEKMG</sequence>
<comment type="subcellular location">
    <subcellularLocation>
        <location evidence="1">Cell membrane</location>
        <topology evidence="1">Single-pass membrane protein</topology>
    </subcellularLocation>
    <subcellularLocation>
        <location evidence="7">Cell membrane</location>
        <topology evidence="7">Single-pass type II membrane protein</topology>
    </subcellularLocation>
</comment>
<keyword evidence="4 7" id="KW-0812">Transmembrane</keyword>
<organism evidence="9 10">
    <name type="scientific">Endozoicomonas gorgoniicola</name>
    <dbReference type="NCBI Taxonomy" id="1234144"/>
    <lineage>
        <taxon>Bacteria</taxon>
        <taxon>Pseudomonadati</taxon>
        <taxon>Pseudomonadota</taxon>
        <taxon>Gammaproteobacteria</taxon>
        <taxon>Oceanospirillales</taxon>
        <taxon>Endozoicomonadaceae</taxon>
        <taxon>Endozoicomonas</taxon>
    </lineage>
</organism>
<dbReference type="Pfam" id="PF02472">
    <property type="entry name" value="ExbD"/>
    <property type="match status" value="1"/>
</dbReference>
<evidence type="ECO:0000256" key="8">
    <source>
        <dbReference type="SAM" id="Phobius"/>
    </source>
</evidence>
<evidence type="ECO:0000256" key="6">
    <source>
        <dbReference type="ARBA" id="ARBA00023136"/>
    </source>
</evidence>
<gene>
    <name evidence="9" type="ORF">NX722_07320</name>
</gene>
<accession>A0ABT3MSU7</accession>
<evidence type="ECO:0000313" key="10">
    <source>
        <dbReference type="Proteomes" id="UP001209854"/>
    </source>
</evidence>
<keyword evidence="7" id="KW-0653">Protein transport</keyword>
<dbReference type="EMBL" id="JAPFCC010000001">
    <property type="protein sequence ID" value="MCW7552456.1"/>
    <property type="molecule type" value="Genomic_DNA"/>
</dbReference>
<dbReference type="InterPro" id="IPR003400">
    <property type="entry name" value="ExbD"/>
</dbReference>
<keyword evidence="10" id="KW-1185">Reference proteome</keyword>
<comment type="caution">
    <text evidence="9">The sequence shown here is derived from an EMBL/GenBank/DDBJ whole genome shotgun (WGS) entry which is preliminary data.</text>
</comment>
<evidence type="ECO:0000256" key="4">
    <source>
        <dbReference type="ARBA" id="ARBA00022692"/>
    </source>
</evidence>
<reference evidence="9 10" key="1">
    <citation type="submission" date="2022-10" db="EMBL/GenBank/DDBJ databases">
        <title>High-quality genome sequences of two octocoral-associated bacteria, Endozoicomonas euniceicola EF212 and Endozoicomonas gorgoniicola PS125.</title>
        <authorList>
            <person name="Chiou Y.-J."/>
            <person name="Chen Y.-H."/>
        </authorList>
    </citation>
    <scope>NUCLEOTIDE SEQUENCE [LARGE SCALE GENOMIC DNA]</scope>
    <source>
        <strain evidence="9 10">PS125</strain>
    </source>
</reference>
<proteinExistence type="inferred from homology"/>
<dbReference type="Proteomes" id="UP001209854">
    <property type="component" value="Unassembled WGS sequence"/>
</dbReference>
<evidence type="ECO:0000256" key="5">
    <source>
        <dbReference type="ARBA" id="ARBA00022989"/>
    </source>
</evidence>
<evidence type="ECO:0000313" key="9">
    <source>
        <dbReference type="EMBL" id="MCW7552456.1"/>
    </source>
</evidence>
<keyword evidence="5 8" id="KW-1133">Transmembrane helix</keyword>
<dbReference type="Gene3D" id="3.30.420.270">
    <property type="match status" value="1"/>
</dbReference>
<protein>
    <submittedName>
        <fullName evidence="9">Biopolymer transporter ExbD</fullName>
    </submittedName>
</protein>
<keyword evidence="3" id="KW-1003">Cell membrane</keyword>
<name>A0ABT3MSU7_9GAMM</name>